<reference evidence="2" key="1">
    <citation type="journal article" date="2022" name="Int. J. Syst. Evol. Microbiol.">
        <title>Pseudomonas aegrilactucae sp. nov. and Pseudomonas morbosilactucae sp. nov., pathogens causing bacterial rot of lettuce in Japan.</title>
        <authorList>
            <person name="Sawada H."/>
            <person name="Fujikawa T."/>
            <person name="Satou M."/>
        </authorList>
    </citation>
    <scope>NUCLEOTIDE SEQUENCE</scope>
    <source>
        <strain evidence="2">0166_1</strain>
    </source>
</reference>
<feature type="compositionally biased region" description="Basic and acidic residues" evidence="1">
    <location>
        <begin position="56"/>
        <end position="67"/>
    </location>
</feature>
<dbReference type="KEGG" id="sbae:DSM104329_03809"/>
<dbReference type="Proteomes" id="UP001162834">
    <property type="component" value="Chromosome"/>
</dbReference>
<keyword evidence="3" id="KW-1185">Reference proteome</keyword>
<name>A0A9E7C2F4_9ACTN</name>
<evidence type="ECO:0000256" key="1">
    <source>
        <dbReference type="SAM" id="MobiDB-lite"/>
    </source>
</evidence>
<feature type="region of interest" description="Disordered" evidence="1">
    <location>
        <begin position="55"/>
        <end position="76"/>
    </location>
</feature>
<accession>A0A9E7C2F4</accession>
<organism evidence="2 3">
    <name type="scientific">Capillimicrobium parvum</name>
    <dbReference type="NCBI Taxonomy" id="2884022"/>
    <lineage>
        <taxon>Bacteria</taxon>
        <taxon>Bacillati</taxon>
        <taxon>Actinomycetota</taxon>
        <taxon>Thermoleophilia</taxon>
        <taxon>Solirubrobacterales</taxon>
        <taxon>Capillimicrobiaceae</taxon>
        <taxon>Capillimicrobium</taxon>
    </lineage>
</organism>
<protein>
    <submittedName>
        <fullName evidence="2">Uncharacterized protein</fullName>
    </submittedName>
</protein>
<sequence>MWSLGALGRVNAQGVLDAVWLAAIAREYRDAIRFIKPPAAVQAALFRPLAAIARRTGRDPPRRDRPAARPRPLALDLHGPAGACAIPDPGEDGLAALLARPVDARVARRRG</sequence>
<dbReference type="AlphaFoldDB" id="A0A9E7C2F4"/>
<evidence type="ECO:0000313" key="2">
    <source>
        <dbReference type="EMBL" id="UGS37393.1"/>
    </source>
</evidence>
<evidence type="ECO:0000313" key="3">
    <source>
        <dbReference type="Proteomes" id="UP001162834"/>
    </source>
</evidence>
<gene>
    <name evidence="2" type="ORF">DSM104329_03809</name>
</gene>
<proteinExistence type="predicted"/>
<dbReference type="RefSeq" id="WP_259311448.1">
    <property type="nucleotide sequence ID" value="NZ_CP087164.1"/>
</dbReference>
<dbReference type="EMBL" id="CP087164">
    <property type="protein sequence ID" value="UGS37393.1"/>
    <property type="molecule type" value="Genomic_DNA"/>
</dbReference>